<keyword evidence="6 8" id="KW-1133">Transmembrane helix</keyword>
<keyword evidence="3" id="KW-0813">Transport</keyword>
<evidence type="ECO:0000256" key="6">
    <source>
        <dbReference type="ARBA" id="ARBA00022989"/>
    </source>
</evidence>
<evidence type="ECO:0000256" key="1">
    <source>
        <dbReference type="ARBA" id="ARBA00004651"/>
    </source>
</evidence>
<dbReference type="InterPro" id="IPR013525">
    <property type="entry name" value="ABC2_TM"/>
</dbReference>
<dbReference type="GO" id="GO:0005886">
    <property type="term" value="C:plasma membrane"/>
    <property type="evidence" value="ECO:0007669"/>
    <property type="project" value="UniProtKB-SubCell"/>
</dbReference>
<accession>A0AA42DKM1</accession>
<evidence type="ECO:0000256" key="5">
    <source>
        <dbReference type="ARBA" id="ARBA00022692"/>
    </source>
</evidence>
<comment type="caution">
    <text evidence="10">The sequence shown here is derived from an EMBL/GenBank/DDBJ whole genome shotgun (WGS) entry which is preliminary data.</text>
</comment>
<evidence type="ECO:0000256" key="2">
    <source>
        <dbReference type="ARBA" id="ARBA00007783"/>
    </source>
</evidence>
<organism evidence="10 11">
    <name type="scientific">Holtiella tumoricola</name>
    <dbReference type="NCBI Taxonomy" id="3018743"/>
    <lineage>
        <taxon>Bacteria</taxon>
        <taxon>Bacillati</taxon>
        <taxon>Bacillota</taxon>
        <taxon>Clostridia</taxon>
        <taxon>Lachnospirales</taxon>
        <taxon>Cellulosilyticaceae</taxon>
        <taxon>Holtiella</taxon>
    </lineage>
</organism>
<dbReference type="EMBL" id="JAQIFT010000014">
    <property type="protein sequence ID" value="MDA3730528.1"/>
    <property type="molecule type" value="Genomic_DNA"/>
</dbReference>
<evidence type="ECO:0000256" key="7">
    <source>
        <dbReference type="ARBA" id="ARBA00023136"/>
    </source>
</evidence>
<dbReference type="AlphaFoldDB" id="A0AA42DKM1"/>
<dbReference type="PROSITE" id="PS51012">
    <property type="entry name" value="ABC_TM2"/>
    <property type="match status" value="1"/>
</dbReference>
<dbReference type="RefSeq" id="WP_271011139.1">
    <property type="nucleotide sequence ID" value="NZ_JAQIFT010000014.1"/>
</dbReference>
<comment type="subcellular location">
    <subcellularLocation>
        <location evidence="1">Cell membrane</location>
        <topology evidence="1">Multi-pass membrane protein</topology>
    </subcellularLocation>
</comment>
<feature type="domain" description="ABC transmembrane type-2" evidence="9">
    <location>
        <begin position="140"/>
        <end position="372"/>
    </location>
</feature>
<keyword evidence="5 8" id="KW-0812">Transmembrane</keyword>
<evidence type="ECO:0000256" key="4">
    <source>
        <dbReference type="ARBA" id="ARBA00022475"/>
    </source>
</evidence>
<gene>
    <name evidence="10" type="ORF">PBV87_03275</name>
</gene>
<proteinExistence type="inferred from homology"/>
<feature type="transmembrane region" description="Helical" evidence="8">
    <location>
        <begin position="264"/>
        <end position="284"/>
    </location>
</feature>
<evidence type="ECO:0000259" key="9">
    <source>
        <dbReference type="PROSITE" id="PS51012"/>
    </source>
</evidence>
<feature type="transmembrane region" description="Helical" evidence="8">
    <location>
        <begin position="226"/>
        <end position="244"/>
    </location>
</feature>
<keyword evidence="7 8" id="KW-0472">Membrane</keyword>
<evidence type="ECO:0000256" key="8">
    <source>
        <dbReference type="SAM" id="Phobius"/>
    </source>
</evidence>
<evidence type="ECO:0000313" key="10">
    <source>
        <dbReference type="EMBL" id="MDA3730528.1"/>
    </source>
</evidence>
<feature type="transmembrane region" description="Helical" evidence="8">
    <location>
        <begin position="291"/>
        <end position="310"/>
    </location>
</feature>
<dbReference type="GO" id="GO:0140359">
    <property type="term" value="F:ABC-type transporter activity"/>
    <property type="evidence" value="ECO:0007669"/>
    <property type="project" value="InterPro"/>
</dbReference>
<sequence>MNQILKIAKHNIRMFFLRPWGILILFVPILLSVFTQFLFNDGQVMAIGAIGIYVEDTSDVTQLIEEKLIAAQVNITHYKDKGKLEDAVRLNNIDLGIIMAYDNSYEALKKDSMPYEFVRLEEDQVSGKIETLKEVFTTQVNYFNQLIKASQSEDGFYCLYEEVKQSEPKIHVLNDIKTMMTMKISFSFFVMMFLITVGISLSPMMREREYYVYERIVVAPLKKYQYILGHVVGAFIIVFTQIIIQFCGMKWIKVDFNLDGFKFLIIGVVLCIVGISISLLILAISKKSMTYYLIMGIGLTPLCMLSNLFLPIELLPTWIQNISYLSPIRWIVKGYEDMVYNRPIQDMLSGLGIAVLIATVLILVSLILTSSYQEQE</sequence>
<keyword evidence="4" id="KW-1003">Cell membrane</keyword>
<dbReference type="PANTHER" id="PTHR30294">
    <property type="entry name" value="MEMBRANE COMPONENT OF ABC TRANSPORTER YHHJ-RELATED"/>
    <property type="match status" value="1"/>
</dbReference>
<feature type="transmembrane region" description="Helical" evidence="8">
    <location>
        <begin position="20"/>
        <end position="39"/>
    </location>
</feature>
<comment type="similarity">
    <text evidence="2">Belongs to the ABC-2 integral membrane protein family.</text>
</comment>
<feature type="transmembrane region" description="Helical" evidence="8">
    <location>
        <begin position="184"/>
        <end position="205"/>
    </location>
</feature>
<dbReference type="InterPro" id="IPR047817">
    <property type="entry name" value="ABC2_TM_bact-type"/>
</dbReference>
<keyword evidence="11" id="KW-1185">Reference proteome</keyword>
<protein>
    <submittedName>
        <fullName evidence="10">ABC transporter permease</fullName>
    </submittedName>
</protein>
<dbReference type="Pfam" id="PF12698">
    <property type="entry name" value="ABC2_membrane_3"/>
    <property type="match status" value="1"/>
</dbReference>
<dbReference type="Proteomes" id="UP001169242">
    <property type="component" value="Unassembled WGS sequence"/>
</dbReference>
<dbReference type="InterPro" id="IPR051449">
    <property type="entry name" value="ABC-2_transporter_component"/>
</dbReference>
<reference evidence="10" key="1">
    <citation type="journal article" date="2023" name="Int. J. Syst. Evol. Microbiol.">
        <title>&lt;i&gt;Holtiella tumoricola&lt;/i&gt; gen. nov. sp. nov., isolated from a human clinical sample.</title>
        <authorList>
            <person name="Allen-Vercoe E."/>
            <person name="Daigneault M.C."/>
            <person name="Vancuren S.J."/>
            <person name="Cochrane K."/>
            <person name="O'Neal L.L."/>
            <person name="Sankaranarayanan K."/>
            <person name="Lawson P.A."/>
        </authorList>
    </citation>
    <scope>NUCLEOTIDE SEQUENCE</scope>
    <source>
        <strain evidence="10">CC70A</strain>
    </source>
</reference>
<name>A0AA42DKM1_9FIRM</name>
<evidence type="ECO:0000313" key="11">
    <source>
        <dbReference type="Proteomes" id="UP001169242"/>
    </source>
</evidence>
<dbReference type="PANTHER" id="PTHR30294:SF45">
    <property type="entry name" value="LINEARMYCIN RESISTANCE PERMEASE PROTEIN LNRN"/>
    <property type="match status" value="1"/>
</dbReference>
<feature type="transmembrane region" description="Helical" evidence="8">
    <location>
        <begin position="347"/>
        <end position="368"/>
    </location>
</feature>
<evidence type="ECO:0000256" key="3">
    <source>
        <dbReference type="ARBA" id="ARBA00022448"/>
    </source>
</evidence>